<evidence type="ECO:0000256" key="2">
    <source>
        <dbReference type="ARBA" id="ARBA00023002"/>
    </source>
</evidence>
<dbReference type="InterPro" id="IPR002347">
    <property type="entry name" value="SDR_fam"/>
</dbReference>
<protein>
    <recommendedName>
        <fullName evidence="5">NAD(P)-binding protein</fullName>
    </recommendedName>
</protein>
<comment type="caution">
    <text evidence="3">The sequence shown here is derived from an EMBL/GenBank/DDBJ whole genome shotgun (WGS) entry which is preliminary data.</text>
</comment>
<dbReference type="EMBL" id="JAJGCB010000010">
    <property type="protein sequence ID" value="KAJ8990814.1"/>
    <property type="molecule type" value="Genomic_DNA"/>
</dbReference>
<comment type="similarity">
    <text evidence="1">Belongs to the short-chain dehydrogenases/reductases (SDR) family.</text>
</comment>
<proteinExistence type="inferred from homology"/>
<evidence type="ECO:0000313" key="3">
    <source>
        <dbReference type="EMBL" id="KAJ8990814.1"/>
    </source>
</evidence>
<reference evidence="3" key="1">
    <citation type="submission" date="2023-01" db="EMBL/GenBank/DDBJ databases">
        <title>Exophiala dermititidis isolated from Cystic Fibrosis Patient.</title>
        <authorList>
            <person name="Kurbessoian T."/>
            <person name="Crocker A."/>
            <person name="Murante D."/>
            <person name="Hogan D.A."/>
            <person name="Stajich J.E."/>
        </authorList>
    </citation>
    <scope>NUCLEOTIDE SEQUENCE</scope>
    <source>
        <strain evidence="3">Ex8</strain>
    </source>
</reference>
<accession>A0AAN6ETD5</accession>
<sequence length="253" mass="27248">MSQSPVVIVTGGGLGIGAAIVNKLLEQNARVVLVDINEEPLKKFQSQQGVDRVQYVVGDVSQHEVNCKAVDVAVSTWGRLDAVALNAGIMAPVKRIAEVNPADWTKIFNINVVAHVSMLKASIPHLRKTNGRVIVTSSDAGEKPSFPAWGAYGATKAAVNYVIKALTLEEPEITAVGLYPGVVNTPMVQAILKGEYNNGMSQEELQRYIENITPRLVEAHQPGSVIANLALKAGPALKGAIHFWDDKEFADYQ</sequence>
<dbReference type="PANTHER" id="PTHR43008">
    <property type="entry name" value="BENZIL REDUCTASE"/>
    <property type="match status" value="1"/>
</dbReference>
<dbReference type="PANTHER" id="PTHR43008:SF8">
    <property type="entry name" value="BENZIL REDUCTASE ((S)-BENZOIN FORMING) IRC24"/>
    <property type="match status" value="1"/>
</dbReference>
<dbReference type="SUPFAM" id="SSF51735">
    <property type="entry name" value="NAD(P)-binding Rossmann-fold domains"/>
    <property type="match status" value="1"/>
</dbReference>
<evidence type="ECO:0000256" key="1">
    <source>
        <dbReference type="ARBA" id="ARBA00006484"/>
    </source>
</evidence>
<dbReference type="GO" id="GO:0016616">
    <property type="term" value="F:oxidoreductase activity, acting on the CH-OH group of donors, NAD or NADP as acceptor"/>
    <property type="evidence" value="ECO:0007669"/>
    <property type="project" value="UniProtKB-ARBA"/>
</dbReference>
<evidence type="ECO:0000313" key="4">
    <source>
        <dbReference type="Proteomes" id="UP001161757"/>
    </source>
</evidence>
<dbReference type="Gene3D" id="3.40.50.720">
    <property type="entry name" value="NAD(P)-binding Rossmann-like Domain"/>
    <property type="match status" value="1"/>
</dbReference>
<organism evidence="3 4">
    <name type="scientific">Exophiala dermatitidis</name>
    <name type="common">Black yeast-like fungus</name>
    <name type="synonym">Wangiella dermatitidis</name>
    <dbReference type="NCBI Taxonomy" id="5970"/>
    <lineage>
        <taxon>Eukaryota</taxon>
        <taxon>Fungi</taxon>
        <taxon>Dikarya</taxon>
        <taxon>Ascomycota</taxon>
        <taxon>Pezizomycotina</taxon>
        <taxon>Eurotiomycetes</taxon>
        <taxon>Chaetothyriomycetidae</taxon>
        <taxon>Chaetothyriales</taxon>
        <taxon>Herpotrichiellaceae</taxon>
        <taxon>Exophiala</taxon>
    </lineage>
</organism>
<dbReference type="AlphaFoldDB" id="A0AAN6ETD5"/>
<dbReference type="PRINTS" id="PR00081">
    <property type="entry name" value="GDHRDH"/>
</dbReference>
<name>A0AAN6ETD5_EXODE</name>
<dbReference type="GO" id="GO:0050664">
    <property type="term" value="F:oxidoreductase activity, acting on NAD(P)H, oxygen as acceptor"/>
    <property type="evidence" value="ECO:0007669"/>
    <property type="project" value="TreeGrafter"/>
</dbReference>
<evidence type="ECO:0008006" key="5">
    <source>
        <dbReference type="Google" id="ProtNLM"/>
    </source>
</evidence>
<keyword evidence="2" id="KW-0560">Oxidoreductase</keyword>
<dbReference type="InterPro" id="IPR036291">
    <property type="entry name" value="NAD(P)-bd_dom_sf"/>
</dbReference>
<gene>
    <name evidence="3" type="ORF">HRR80_005587</name>
</gene>
<dbReference type="Proteomes" id="UP001161757">
    <property type="component" value="Unassembled WGS sequence"/>
</dbReference>
<dbReference type="Pfam" id="PF00106">
    <property type="entry name" value="adh_short"/>
    <property type="match status" value="1"/>
</dbReference>